<protein>
    <submittedName>
        <fullName evidence="1">Uncharacterized protein</fullName>
    </submittedName>
</protein>
<sequence>VTGRPAIVNRYSVSLTGSPGAMPSRSATSSGAWIWTDPGVWSARSKRVEAGPIWAEVTARPQVMSFDSGLAGTRSCSGPGTPYARSYGLHAASPDCDFVYPQPSVNLAGDHVTARYTITWHVTWVGSTGSAPAGGSLPTMTSRASAMFTVAEAQALRTS</sequence>
<accession>A0ABW3M4M4</accession>
<evidence type="ECO:0000313" key="2">
    <source>
        <dbReference type="Proteomes" id="UP001597045"/>
    </source>
</evidence>
<comment type="caution">
    <text evidence="1">The sequence shown here is derived from an EMBL/GenBank/DDBJ whole genome shotgun (WGS) entry which is preliminary data.</text>
</comment>
<name>A0ABW3M4M4_9PSEU</name>
<reference evidence="2" key="1">
    <citation type="journal article" date="2019" name="Int. J. Syst. Evol. Microbiol.">
        <title>The Global Catalogue of Microorganisms (GCM) 10K type strain sequencing project: providing services to taxonomists for standard genome sequencing and annotation.</title>
        <authorList>
            <consortium name="The Broad Institute Genomics Platform"/>
            <consortium name="The Broad Institute Genome Sequencing Center for Infectious Disease"/>
            <person name="Wu L."/>
            <person name="Ma J."/>
        </authorList>
    </citation>
    <scope>NUCLEOTIDE SEQUENCE [LARGE SCALE GENOMIC DNA]</scope>
    <source>
        <strain evidence="2">JCM 31486</strain>
    </source>
</reference>
<proteinExistence type="predicted"/>
<feature type="non-terminal residue" evidence="1">
    <location>
        <position position="1"/>
    </location>
</feature>
<evidence type="ECO:0000313" key="1">
    <source>
        <dbReference type="EMBL" id="MFD1045587.1"/>
    </source>
</evidence>
<gene>
    <name evidence="1" type="ORF">ACFQ1S_08365</name>
</gene>
<dbReference type="EMBL" id="JBHTIS010000346">
    <property type="protein sequence ID" value="MFD1045587.1"/>
    <property type="molecule type" value="Genomic_DNA"/>
</dbReference>
<keyword evidence="2" id="KW-1185">Reference proteome</keyword>
<dbReference type="Proteomes" id="UP001597045">
    <property type="component" value="Unassembled WGS sequence"/>
</dbReference>
<organism evidence="1 2">
    <name type="scientific">Kibdelosporangium lantanae</name>
    <dbReference type="NCBI Taxonomy" id="1497396"/>
    <lineage>
        <taxon>Bacteria</taxon>
        <taxon>Bacillati</taxon>
        <taxon>Actinomycetota</taxon>
        <taxon>Actinomycetes</taxon>
        <taxon>Pseudonocardiales</taxon>
        <taxon>Pseudonocardiaceae</taxon>
        <taxon>Kibdelosporangium</taxon>
    </lineage>
</organism>